<sequence length="82" mass="9356">MNFIQVFGQISLIRLAATTHKARISKQLWTVYGTVWVCDRLLDAVMAYTLASGNRCNVLLMLGMLIFMKLLDGKKRSRLTIH</sequence>
<dbReference type="AlphaFoldDB" id="A0AAU8JDF3"/>
<gene>
    <name evidence="1" type="ORF">ABWT76_005559</name>
</gene>
<name>A0AAU8JDF3_9CYAN</name>
<evidence type="ECO:0008006" key="2">
    <source>
        <dbReference type="Google" id="ProtNLM"/>
    </source>
</evidence>
<proteinExistence type="predicted"/>
<dbReference type="RefSeq" id="WP_054470360.1">
    <property type="nucleotide sequence ID" value="NZ_CP159837.1"/>
</dbReference>
<accession>A0AAU8JDF3</accession>
<reference evidence="1" key="1">
    <citation type="submission" date="2024-07" db="EMBL/GenBank/DDBJ databases">
        <authorList>
            <person name="Kim Y.J."/>
            <person name="Jeong J.Y."/>
        </authorList>
    </citation>
    <scope>NUCLEOTIDE SEQUENCE</scope>
    <source>
        <strain evidence="1">GIHE-MW2</strain>
    </source>
</reference>
<dbReference type="EMBL" id="CP159837">
    <property type="protein sequence ID" value="XCM36778.1"/>
    <property type="molecule type" value="Genomic_DNA"/>
</dbReference>
<organism evidence="1">
    <name type="scientific">Planktothricoides raciborskii GIHE-MW2</name>
    <dbReference type="NCBI Taxonomy" id="2792601"/>
    <lineage>
        <taxon>Bacteria</taxon>
        <taxon>Bacillati</taxon>
        <taxon>Cyanobacteriota</taxon>
        <taxon>Cyanophyceae</taxon>
        <taxon>Oscillatoriophycideae</taxon>
        <taxon>Oscillatoriales</taxon>
        <taxon>Oscillatoriaceae</taxon>
        <taxon>Planktothricoides</taxon>
    </lineage>
</organism>
<evidence type="ECO:0000313" key="1">
    <source>
        <dbReference type="EMBL" id="XCM36778.1"/>
    </source>
</evidence>
<protein>
    <recommendedName>
        <fullName evidence="2">Transposase</fullName>
    </recommendedName>
</protein>